<protein>
    <submittedName>
        <fullName evidence="1">Uncharacterized protein</fullName>
    </submittedName>
</protein>
<accession>A0A388S9N3</accession>
<evidence type="ECO:0000313" key="2">
    <source>
        <dbReference type="Proteomes" id="UP000266091"/>
    </source>
</evidence>
<name>A0A388S9N3_9BURK</name>
<dbReference type="RefSeq" id="WP_116269455.1">
    <property type="nucleotide sequence ID" value="NZ_BGZJ01000001.1"/>
</dbReference>
<dbReference type="AlphaFoldDB" id="A0A388S9N3"/>
<sequence>MSTAYYLLPGARLPKDVAPAVIPRIDRSLLDPILEGLGTPVCQRLAEGLTLPFARCTHHLWFWGVVPRGKTTPAHAAYVWLEDHGPTLATEIWSVTPCVEENGVYRSLGSDPLTAEEIDRCSEPLRKTLAKFGFVLQQWDTLWYATRMKDWEAVLRPWECQDGMGLDEGAIAGDRDMALECLRACAETMAGTEITAGRKAAGLPAPNAVWIAGGGRQIRFYPPTLIRAVMSDEPVLRSWAMEAGMLCQFVSRTTGKTWPEEAAPGDMIAVISDLWEPWLRGDWDAWLAALPGVASKIAELKAAAIERKTESTAIVACGLGTTATLLPKTEGLKSRFLSRFAKKTPPDYSWLTDSD</sequence>
<proteinExistence type="predicted"/>
<gene>
    <name evidence="1" type="ORF">MESMUL_03260</name>
</gene>
<dbReference type="Proteomes" id="UP000266091">
    <property type="component" value="Unassembled WGS sequence"/>
</dbReference>
<comment type="caution">
    <text evidence="1">The sequence shown here is derived from an EMBL/GenBank/DDBJ whole genome shotgun (WGS) entry which is preliminary data.</text>
</comment>
<dbReference type="OrthoDB" id="9155045at2"/>
<organism evidence="1 2">
    <name type="scientific">Mesosutterella multiformis</name>
    <dbReference type="NCBI Taxonomy" id="2259133"/>
    <lineage>
        <taxon>Bacteria</taxon>
        <taxon>Pseudomonadati</taxon>
        <taxon>Pseudomonadota</taxon>
        <taxon>Betaproteobacteria</taxon>
        <taxon>Burkholderiales</taxon>
        <taxon>Sutterellaceae</taxon>
        <taxon>Mesosutterella</taxon>
    </lineage>
</organism>
<dbReference type="EMBL" id="BGZJ01000001">
    <property type="protein sequence ID" value="GBO92972.1"/>
    <property type="molecule type" value="Genomic_DNA"/>
</dbReference>
<evidence type="ECO:0000313" key="1">
    <source>
        <dbReference type="EMBL" id="GBO92972.1"/>
    </source>
</evidence>
<reference evidence="1 2" key="1">
    <citation type="journal article" date="2018" name="Int. J. Syst. Evol. Microbiol.">
        <title>Mesosutterella multiformis gen. nov., sp. nov., a member of the family Sutterellaceae and Sutterella megalosphaeroides sp. nov., isolated from human faeces.</title>
        <authorList>
            <person name="Sakamoto M."/>
            <person name="Ikeyama N."/>
            <person name="Kunihiro T."/>
            <person name="Iino T."/>
            <person name="Yuki M."/>
            <person name="Ohkuma M."/>
        </authorList>
    </citation>
    <scope>NUCLEOTIDE SEQUENCE [LARGE SCALE GENOMIC DNA]</scope>
    <source>
        <strain evidence="1 2">4NBBH2</strain>
    </source>
</reference>
<keyword evidence="2" id="KW-1185">Reference proteome</keyword>